<dbReference type="Pfam" id="PF02579">
    <property type="entry name" value="Nitro_FeMo-Co"/>
    <property type="match status" value="1"/>
</dbReference>
<reference evidence="2" key="1">
    <citation type="journal article" date="2020" name="mSystems">
        <title>Genome- and Community-Level Interaction Insights into Carbon Utilization and Element Cycling Functions of Hydrothermarchaeota in Hydrothermal Sediment.</title>
        <authorList>
            <person name="Zhou Z."/>
            <person name="Liu Y."/>
            <person name="Xu W."/>
            <person name="Pan J."/>
            <person name="Luo Z.H."/>
            <person name="Li M."/>
        </authorList>
    </citation>
    <scope>NUCLEOTIDE SEQUENCE [LARGE SCALE GENOMIC DNA]</scope>
    <source>
        <strain evidence="2">SpSt-1135</strain>
    </source>
</reference>
<sequence length="112" mass="12304">MRVAVPTSDGKNISKHVALSKFFYIYEDGKEVEKIENPLIENLKESTVSLHTHEGRGLGAGRIIPSLIAQKGVSVFLAREIGDGMRANMQRVGIKCIETQEKAIEQALANVI</sequence>
<dbReference type="InterPro" id="IPR036105">
    <property type="entry name" value="DiNase_FeMo-co_biosyn_sf"/>
</dbReference>
<evidence type="ECO:0000313" key="2">
    <source>
        <dbReference type="EMBL" id="HHS49412.1"/>
    </source>
</evidence>
<feature type="domain" description="Dinitrogenase iron-molybdenum cofactor biosynthesis" evidence="1">
    <location>
        <begin position="9"/>
        <end position="111"/>
    </location>
</feature>
<dbReference type="CDD" id="cd00562">
    <property type="entry name" value="NifX_NifB"/>
    <property type="match status" value="1"/>
</dbReference>
<dbReference type="InterPro" id="IPR003731">
    <property type="entry name" value="Di-Nase_FeMo-co_biosynth"/>
</dbReference>
<dbReference type="SUPFAM" id="SSF53146">
    <property type="entry name" value="Nitrogenase accessory factor-like"/>
    <property type="match status" value="1"/>
</dbReference>
<organism evidence="2">
    <name type="scientific">Desulfurella acetivorans</name>
    <dbReference type="NCBI Taxonomy" id="33002"/>
    <lineage>
        <taxon>Bacteria</taxon>
        <taxon>Pseudomonadati</taxon>
        <taxon>Campylobacterota</taxon>
        <taxon>Desulfurellia</taxon>
        <taxon>Desulfurellales</taxon>
        <taxon>Desulfurellaceae</taxon>
        <taxon>Desulfurella</taxon>
    </lineage>
</organism>
<dbReference type="InterPro" id="IPR051840">
    <property type="entry name" value="NifX/NifY_domain"/>
</dbReference>
<dbReference type="Proteomes" id="UP000886400">
    <property type="component" value="Unassembled WGS sequence"/>
</dbReference>
<dbReference type="EMBL" id="DRZX01000294">
    <property type="protein sequence ID" value="HHS49412.1"/>
    <property type="molecule type" value="Genomic_DNA"/>
</dbReference>
<proteinExistence type="predicted"/>
<name>A0A7C6EB90_DESAE</name>
<accession>A0A7C6EB90</accession>
<dbReference type="PANTHER" id="PTHR33937:SF2">
    <property type="entry name" value="DINITROGENASE IRON-MOLYBDENUM COFACTOR BIOSYNTHESIS DOMAIN-CONTAINING PROTEIN"/>
    <property type="match status" value="1"/>
</dbReference>
<evidence type="ECO:0000259" key="1">
    <source>
        <dbReference type="Pfam" id="PF02579"/>
    </source>
</evidence>
<comment type="caution">
    <text evidence="2">The sequence shown here is derived from an EMBL/GenBank/DDBJ whole genome shotgun (WGS) entry which is preliminary data.</text>
</comment>
<dbReference type="Gene3D" id="3.30.420.130">
    <property type="entry name" value="Dinitrogenase iron-molybdenum cofactor biosynthesis domain"/>
    <property type="match status" value="1"/>
</dbReference>
<protein>
    <recommendedName>
        <fullName evidence="1">Dinitrogenase iron-molybdenum cofactor biosynthesis domain-containing protein</fullName>
    </recommendedName>
</protein>
<dbReference type="AlphaFoldDB" id="A0A7C6EB90"/>
<dbReference type="PANTHER" id="PTHR33937">
    <property type="entry name" value="IRON-MOLYBDENUM PROTEIN-RELATED-RELATED"/>
    <property type="match status" value="1"/>
</dbReference>
<gene>
    <name evidence="2" type="ORF">ENM99_06230</name>
</gene>